<organism evidence="2 3">
    <name type="scientific">Chionoecetes opilio</name>
    <name type="common">Atlantic snow crab</name>
    <name type="synonym">Cancer opilio</name>
    <dbReference type="NCBI Taxonomy" id="41210"/>
    <lineage>
        <taxon>Eukaryota</taxon>
        <taxon>Metazoa</taxon>
        <taxon>Ecdysozoa</taxon>
        <taxon>Arthropoda</taxon>
        <taxon>Crustacea</taxon>
        <taxon>Multicrustacea</taxon>
        <taxon>Malacostraca</taxon>
        <taxon>Eumalacostraca</taxon>
        <taxon>Eucarida</taxon>
        <taxon>Decapoda</taxon>
        <taxon>Pleocyemata</taxon>
        <taxon>Brachyura</taxon>
        <taxon>Eubrachyura</taxon>
        <taxon>Majoidea</taxon>
        <taxon>Majidae</taxon>
        <taxon>Chionoecetes</taxon>
    </lineage>
</organism>
<evidence type="ECO:0000256" key="1">
    <source>
        <dbReference type="SAM" id="MobiDB-lite"/>
    </source>
</evidence>
<reference evidence="2" key="1">
    <citation type="submission" date="2020-07" db="EMBL/GenBank/DDBJ databases">
        <title>The High-quality genome of the commercially important snow crab, Chionoecetes opilio.</title>
        <authorList>
            <person name="Jeong J.-H."/>
            <person name="Ryu S."/>
        </authorList>
    </citation>
    <scope>NUCLEOTIDE SEQUENCE</scope>
    <source>
        <strain evidence="2">MADBK_172401_WGS</strain>
        <tissue evidence="2">Digestive gland</tissue>
    </source>
</reference>
<dbReference type="Gene3D" id="3.90.226.10">
    <property type="entry name" value="2-enoyl-CoA Hydratase, Chain A, domain 1"/>
    <property type="match status" value="1"/>
</dbReference>
<evidence type="ECO:0000313" key="2">
    <source>
        <dbReference type="EMBL" id="KAG0722928.1"/>
    </source>
</evidence>
<dbReference type="CDD" id="cd06558">
    <property type="entry name" value="crotonase-like"/>
    <property type="match status" value="1"/>
</dbReference>
<evidence type="ECO:0000313" key="3">
    <source>
        <dbReference type="Proteomes" id="UP000770661"/>
    </source>
</evidence>
<dbReference type="SUPFAM" id="SSF52096">
    <property type="entry name" value="ClpP/crotonase"/>
    <property type="match status" value="1"/>
</dbReference>
<accession>A0A8J5CJ82</accession>
<feature type="region of interest" description="Disordered" evidence="1">
    <location>
        <begin position="268"/>
        <end position="351"/>
    </location>
</feature>
<dbReference type="AlphaFoldDB" id="A0A8J5CJ82"/>
<comment type="caution">
    <text evidence="2">The sequence shown here is derived from an EMBL/GenBank/DDBJ whole genome shotgun (WGS) entry which is preliminary data.</text>
</comment>
<dbReference type="PANTHER" id="PTHR43684:SF11">
    <property type="entry name" value="CHROMO DOMAIN-CONTAINING PROTEIN"/>
    <property type="match status" value="1"/>
</dbReference>
<dbReference type="Proteomes" id="UP000770661">
    <property type="component" value="Unassembled WGS sequence"/>
</dbReference>
<dbReference type="Pfam" id="PF00378">
    <property type="entry name" value="ECH_1"/>
    <property type="match status" value="1"/>
</dbReference>
<dbReference type="InterPro" id="IPR051053">
    <property type="entry name" value="ECH/Chromodomain_protein"/>
</dbReference>
<protein>
    <submittedName>
        <fullName evidence="2">Chromodomain Y-like protein</fullName>
    </submittedName>
</protein>
<feature type="compositionally biased region" description="Low complexity" evidence="1">
    <location>
        <begin position="279"/>
        <end position="302"/>
    </location>
</feature>
<name>A0A8J5CJ82_CHIOP</name>
<feature type="region of interest" description="Disordered" evidence="1">
    <location>
        <begin position="520"/>
        <end position="582"/>
    </location>
</feature>
<keyword evidence="3" id="KW-1185">Reference proteome</keyword>
<dbReference type="EMBL" id="JACEEZ010008894">
    <property type="protein sequence ID" value="KAG0722928.1"/>
    <property type="molecule type" value="Genomic_DNA"/>
</dbReference>
<dbReference type="PANTHER" id="PTHR43684">
    <property type="match status" value="1"/>
</dbReference>
<feature type="region of interest" description="Disordered" evidence="1">
    <location>
        <begin position="1"/>
        <end position="75"/>
    </location>
</feature>
<sequence>MPTTETLKAKETDPAENSVPDMKDEVTQTLDSTKPGDCEPQIVEVQRGSRLDQDNADSVPLVSQRCSPKQTKRKDIPIRKKMKKGLMQSHIIAQLEQSGDDLHEENEDVNATKVQEVSEEAGAVKTCESSEVVETLPPSQKEIEVQEVIPEAQPIALTSASAPEVHSSSTTKTKDKVPRILKQLFLDEGVQNMLKSMGEDSGAVPETSPNSDSGTHKLRPKRITEPILYSSPEFDAMEALLTSSRKKKRGTETDTLYIDEGILNLLTSKEQPSRRTNQDDAASDVSQASSSKSFKTSKATKSGEALSDSRKRKLSGASTTSNTSSSSKSLQPPEPKKVRVETQESAEDPYELDMAEEFKERPVIVGYGTLETMASVAKKKGILGVPSTIKPKYKGVKMQLKVQKQKQLKSVVVGKGSKCHEEGTSNMAQVPDTPVVSKEVFPEAGSLPTTLEASEVSSKAVPPIKIKLASDSVTIKPVPRPSLPPQQPPEVTIIAKPPPVRLPIKPQVVDVISPSHTIRALPVPQVRASPEKPRPLQDRHSPSPLPRRMDNLAGPVPPPPGLLPQVDPSPHTPQNLHVGGGPTKQSLCTTHRGTMSRALKDSFPSLIRNCDATVTAAAVAAAAAASKRQRIGGESLRQSQRASVRQSEANYHFRDIALKKFNNFTQIILSPSTTKMKNALNSRVLRELCEALSILKRDESVRIVLLTGTGSTFCQGVDLTPSSTPTWIHARRMQRTLDFLKALVQFPKPIIAGVNGNAMGLGVTMLPLFDMVIANDKAEFCLPYAKLGQVPEGGATYTFPNLCGKLQSTQLFLGHKLTARRAQEMGLVSESIWPATYQQELIPKVALLATQSAQVVSLEKEIAHCPQTAPLMSASLLLSLLPLYPLLLSSYLTV</sequence>
<proteinExistence type="predicted"/>
<dbReference type="InterPro" id="IPR001753">
    <property type="entry name" value="Enoyl-CoA_hydra/iso"/>
</dbReference>
<feature type="compositionally biased region" description="Low complexity" evidence="1">
    <location>
        <begin position="315"/>
        <end position="329"/>
    </location>
</feature>
<dbReference type="InterPro" id="IPR029045">
    <property type="entry name" value="ClpP/crotonase-like_dom_sf"/>
</dbReference>
<gene>
    <name evidence="2" type="primary">Cdyl</name>
    <name evidence="2" type="ORF">GWK47_043578</name>
</gene>
<feature type="compositionally biased region" description="Basic and acidic residues" evidence="1">
    <location>
        <begin position="529"/>
        <end position="541"/>
    </location>
</feature>
<feature type="region of interest" description="Disordered" evidence="1">
    <location>
        <begin position="197"/>
        <end position="224"/>
    </location>
</feature>
<dbReference type="OrthoDB" id="6357915at2759"/>